<keyword evidence="4" id="KW-1185">Reference proteome</keyword>
<dbReference type="Gene3D" id="2.40.380.10">
    <property type="entry name" value="FomD-like"/>
    <property type="match status" value="1"/>
</dbReference>
<dbReference type="InterPro" id="IPR007295">
    <property type="entry name" value="DUF402"/>
</dbReference>
<dbReference type="RefSeq" id="WP_041058834.1">
    <property type="nucleotide sequence ID" value="NZ_JXAL01000001.1"/>
</dbReference>
<proteinExistence type="predicted"/>
<evidence type="ECO:0000256" key="1">
    <source>
        <dbReference type="ARBA" id="ARBA00022801"/>
    </source>
</evidence>
<protein>
    <recommendedName>
        <fullName evidence="2">DUF402 domain-containing protein</fullName>
    </recommendedName>
</protein>
<dbReference type="InterPro" id="IPR035930">
    <property type="entry name" value="FomD-like_sf"/>
</dbReference>
<gene>
    <name evidence="3" type="ORF">SD71_01860</name>
</gene>
<dbReference type="EMBL" id="JXAL01000001">
    <property type="protein sequence ID" value="KIL37426.1"/>
    <property type="molecule type" value="Genomic_DNA"/>
</dbReference>
<dbReference type="InterPro" id="IPR050212">
    <property type="entry name" value="Ntdp-like"/>
</dbReference>
<evidence type="ECO:0000259" key="2">
    <source>
        <dbReference type="Pfam" id="PF04167"/>
    </source>
</evidence>
<comment type="caution">
    <text evidence="3">The sequence shown here is derived from an EMBL/GenBank/DDBJ whole genome shotgun (WGS) entry which is preliminary data.</text>
</comment>
<dbReference type="PANTHER" id="PTHR39159">
    <property type="match status" value="1"/>
</dbReference>
<sequence length="193" mass="22651">MANADQSYQRCIIKSFKHDGSLHRMWLENWQVPEGRLYPQHASESMWVFLNDQTTIVEADGKQWVSRIPAVSFFMQDQWFNVVALLEDKGIRYYCNLASPPYRYADVLTYIDYDLDVVLLPNGTVLELDRDEFLRHKDTYRYSEAVQAQVEAGLATLQDTIARQSSPFGDDAIRSYYEQWKQQLSREGERQHP</sequence>
<organism evidence="3 4">
    <name type="scientific">Cohnella kolymensis</name>
    <dbReference type="NCBI Taxonomy" id="1590652"/>
    <lineage>
        <taxon>Bacteria</taxon>
        <taxon>Bacillati</taxon>
        <taxon>Bacillota</taxon>
        <taxon>Bacilli</taxon>
        <taxon>Bacillales</taxon>
        <taxon>Paenibacillaceae</taxon>
        <taxon>Cohnella</taxon>
    </lineage>
</organism>
<dbReference type="Pfam" id="PF04167">
    <property type="entry name" value="DUF402"/>
    <property type="match status" value="1"/>
</dbReference>
<feature type="domain" description="DUF402" evidence="2">
    <location>
        <begin position="44"/>
        <end position="164"/>
    </location>
</feature>
<accession>A0ABR5A8P6</accession>
<dbReference type="Proteomes" id="UP000054526">
    <property type="component" value="Unassembled WGS sequence"/>
</dbReference>
<evidence type="ECO:0000313" key="3">
    <source>
        <dbReference type="EMBL" id="KIL37426.1"/>
    </source>
</evidence>
<dbReference type="PANTHER" id="PTHR39159:SF1">
    <property type="entry name" value="UPF0374 PROTEIN YGAC"/>
    <property type="match status" value="1"/>
</dbReference>
<name>A0ABR5A8P6_9BACL</name>
<evidence type="ECO:0000313" key="4">
    <source>
        <dbReference type="Proteomes" id="UP000054526"/>
    </source>
</evidence>
<reference evidence="3 4" key="1">
    <citation type="submission" date="2014-12" db="EMBL/GenBank/DDBJ databases">
        <title>Draft genome sequence of Cohnella kolymensis strain B-2846.</title>
        <authorList>
            <person name="Karlyshev A.V."/>
            <person name="Kudryashova E.B."/>
        </authorList>
    </citation>
    <scope>NUCLEOTIDE SEQUENCE [LARGE SCALE GENOMIC DNA]</scope>
    <source>
        <strain evidence="3 4">VKM B-2846</strain>
    </source>
</reference>
<dbReference type="SUPFAM" id="SSF159234">
    <property type="entry name" value="FomD-like"/>
    <property type="match status" value="1"/>
</dbReference>
<keyword evidence="1" id="KW-0378">Hydrolase</keyword>